<proteinExistence type="predicted"/>
<dbReference type="EMBL" id="JAXOVW010000273">
    <property type="protein sequence ID" value="MDZ5610830.1"/>
    <property type="molecule type" value="Genomic_DNA"/>
</dbReference>
<accession>A0ABU5K509</accession>
<feature type="non-terminal residue" evidence="2">
    <location>
        <position position="1"/>
    </location>
</feature>
<evidence type="ECO:0000256" key="1">
    <source>
        <dbReference type="SAM" id="Phobius"/>
    </source>
</evidence>
<keyword evidence="1" id="KW-0472">Membrane</keyword>
<gene>
    <name evidence="2" type="ORF">U2I54_28595</name>
</gene>
<dbReference type="Proteomes" id="UP001291930">
    <property type="component" value="Unassembled WGS sequence"/>
</dbReference>
<evidence type="ECO:0000313" key="2">
    <source>
        <dbReference type="EMBL" id="MDZ5610830.1"/>
    </source>
</evidence>
<keyword evidence="1" id="KW-0812">Transmembrane</keyword>
<organism evidence="2 3">
    <name type="scientific">Bacillus bingmayongensis</name>
    <dbReference type="NCBI Taxonomy" id="1150157"/>
    <lineage>
        <taxon>Bacteria</taxon>
        <taxon>Bacillati</taxon>
        <taxon>Bacillota</taxon>
        <taxon>Bacilli</taxon>
        <taxon>Bacillales</taxon>
        <taxon>Bacillaceae</taxon>
        <taxon>Bacillus</taxon>
    </lineage>
</organism>
<sequence length="42" mass="4590">ESLHGGAFGIEGSVITTIMLAVASIVLWRQLWGRRSKQHNIG</sequence>
<keyword evidence="3" id="KW-1185">Reference proteome</keyword>
<name>A0ABU5K509_9BACI</name>
<feature type="transmembrane region" description="Helical" evidence="1">
    <location>
        <begin position="6"/>
        <end position="28"/>
    </location>
</feature>
<reference evidence="3" key="1">
    <citation type="submission" date="2023-11" db="EMBL/GenBank/DDBJ databases">
        <title>Genome Sequence of Bacillus pseudomycoides stain BUPM19.</title>
        <authorList>
            <person name="Farhat A."/>
        </authorList>
    </citation>
    <scope>NUCLEOTIDE SEQUENCE [LARGE SCALE GENOMIC DNA]</scope>
    <source>
        <strain evidence="3">BUPM19</strain>
    </source>
</reference>
<protein>
    <submittedName>
        <fullName evidence="2">CPBP family intramembrane glutamate endopeptidase</fullName>
    </submittedName>
</protein>
<keyword evidence="1" id="KW-1133">Transmembrane helix</keyword>
<comment type="caution">
    <text evidence="2">The sequence shown here is derived from an EMBL/GenBank/DDBJ whole genome shotgun (WGS) entry which is preliminary data.</text>
</comment>
<evidence type="ECO:0000313" key="3">
    <source>
        <dbReference type="Proteomes" id="UP001291930"/>
    </source>
</evidence>